<sequence>MSYSQFHFFSRLPLELRQRIWSEALPDPQMPAIYQYGPAFRHSQEAKIATPRTRINIRFDLPLMYVNREARQAALDWNTERSFDANRDVVYLGEYYWTTLFDRRPCVTGVNEYPPLAANISQVAIDERLLHHEAIECFVAGTSAIKALYIICDAPDQISQSEYWELGPSYGGTFVYCARKLEFEFRSNGSDCLNSPVRPWDSDNHTNDNAYEYHEDSGYFDDYEDLIDLKDYQATVFGSSEEYGDYDRPITRYEQLDGAAAHLKELFSILGFKEDDDFDGFEIRPISIVARSTWSPSRSRSRSLDFMDRYCGFDLYRLDDSESNIGKDGY</sequence>
<name>A0A9P4MG23_9PEZI</name>
<dbReference type="AlphaFoldDB" id="A0A9P4MG23"/>
<comment type="caution">
    <text evidence="2">The sequence shown here is derived from an EMBL/GenBank/DDBJ whole genome shotgun (WGS) entry which is preliminary data.</text>
</comment>
<dbReference type="Proteomes" id="UP000799439">
    <property type="component" value="Unassembled WGS sequence"/>
</dbReference>
<evidence type="ECO:0000259" key="1">
    <source>
        <dbReference type="Pfam" id="PF20150"/>
    </source>
</evidence>
<keyword evidence="3" id="KW-1185">Reference proteome</keyword>
<dbReference type="Pfam" id="PF20150">
    <property type="entry name" value="2EXR"/>
    <property type="match status" value="1"/>
</dbReference>
<accession>A0A9P4MG23</accession>
<feature type="domain" description="2EXR" evidence="1">
    <location>
        <begin position="6"/>
        <end position="79"/>
    </location>
</feature>
<dbReference type="EMBL" id="ML996093">
    <property type="protein sequence ID" value="KAF2148514.1"/>
    <property type="molecule type" value="Genomic_DNA"/>
</dbReference>
<dbReference type="PANTHER" id="PTHR35910:SF6">
    <property type="entry name" value="2EXR DOMAIN-CONTAINING PROTEIN"/>
    <property type="match status" value="1"/>
</dbReference>
<protein>
    <recommendedName>
        <fullName evidence="1">2EXR domain-containing protein</fullName>
    </recommendedName>
</protein>
<dbReference type="PANTHER" id="PTHR35910">
    <property type="entry name" value="2EXR DOMAIN-CONTAINING PROTEIN"/>
    <property type="match status" value="1"/>
</dbReference>
<evidence type="ECO:0000313" key="2">
    <source>
        <dbReference type="EMBL" id="KAF2148514.1"/>
    </source>
</evidence>
<organism evidence="2 3">
    <name type="scientific">Myriangium duriaei CBS 260.36</name>
    <dbReference type="NCBI Taxonomy" id="1168546"/>
    <lineage>
        <taxon>Eukaryota</taxon>
        <taxon>Fungi</taxon>
        <taxon>Dikarya</taxon>
        <taxon>Ascomycota</taxon>
        <taxon>Pezizomycotina</taxon>
        <taxon>Dothideomycetes</taxon>
        <taxon>Dothideomycetidae</taxon>
        <taxon>Myriangiales</taxon>
        <taxon>Myriangiaceae</taxon>
        <taxon>Myriangium</taxon>
    </lineage>
</organism>
<dbReference type="InterPro" id="IPR045518">
    <property type="entry name" value="2EXR"/>
</dbReference>
<reference evidence="2" key="1">
    <citation type="journal article" date="2020" name="Stud. Mycol.">
        <title>101 Dothideomycetes genomes: a test case for predicting lifestyles and emergence of pathogens.</title>
        <authorList>
            <person name="Haridas S."/>
            <person name="Albert R."/>
            <person name="Binder M."/>
            <person name="Bloem J."/>
            <person name="Labutti K."/>
            <person name="Salamov A."/>
            <person name="Andreopoulos B."/>
            <person name="Baker S."/>
            <person name="Barry K."/>
            <person name="Bills G."/>
            <person name="Bluhm B."/>
            <person name="Cannon C."/>
            <person name="Castanera R."/>
            <person name="Culley D."/>
            <person name="Daum C."/>
            <person name="Ezra D."/>
            <person name="Gonzalez J."/>
            <person name="Henrissat B."/>
            <person name="Kuo A."/>
            <person name="Liang C."/>
            <person name="Lipzen A."/>
            <person name="Lutzoni F."/>
            <person name="Magnuson J."/>
            <person name="Mondo S."/>
            <person name="Nolan M."/>
            <person name="Ohm R."/>
            <person name="Pangilinan J."/>
            <person name="Park H.-J."/>
            <person name="Ramirez L."/>
            <person name="Alfaro M."/>
            <person name="Sun H."/>
            <person name="Tritt A."/>
            <person name="Yoshinaga Y."/>
            <person name="Zwiers L.-H."/>
            <person name="Turgeon B."/>
            <person name="Goodwin S."/>
            <person name="Spatafora J."/>
            <person name="Crous P."/>
            <person name="Grigoriev I."/>
        </authorList>
    </citation>
    <scope>NUCLEOTIDE SEQUENCE</scope>
    <source>
        <strain evidence="2">CBS 260.36</strain>
    </source>
</reference>
<dbReference type="OrthoDB" id="3473305at2759"/>
<evidence type="ECO:0000313" key="3">
    <source>
        <dbReference type="Proteomes" id="UP000799439"/>
    </source>
</evidence>
<proteinExistence type="predicted"/>
<gene>
    <name evidence="2" type="ORF">K461DRAFT_65216</name>
</gene>